<keyword evidence="2" id="KW-0472">Membrane</keyword>
<gene>
    <name evidence="3" type="ORF">EZS28_034684</name>
</gene>
<feature type="transmembrane region" description="Helical" evidence="2">
    <location>
        <begin position="85"/>
        <end position="111"/>
    </location>
</feature>
<reference evidence="3 4" key="1">
    <citation type="submission" date="2019-03" db="EMBL/GenBank/DDBJ databases">
        <title>Single cell metagenomics reveals metabolic interactions within the superorganism composed of flagellate Streblomastix strix and complex community of Bacteroidetes bacteria on its surface.</title>
        <authorList>
            <person name="Treitli S.C."/>
            <person name="Kolisko M."/>
            <person name="Husnik F."/>
            <person name="Keeling P."/>
            <person name="Hampl V."/>
        </authorList>
    </citation>
    <scope>NUCLEOTIDE SEQUENCE [LARGE SCALE GENOMIC DNA]</scope>
    <source>
        <strain evidence="3">ST1C</strain>
    </source>
</reference>
<accession>A0A5J4UGY5</accession>
<dbReference type="Proteomes" id="UP000324800">
    <property type="component" value="Unassembled WGS sequence"/>
</dbReference>
<evidence type="ECO:0000256" key="1">
    <source>
        <dbReference type="SAM" id="MobiDB-lite"/>
    </source>
</evidence>
<protein>
    <submittedName>
        <fullName evidence="3">Uncharacterized protein</fullName>
    </submittedName>
</protein>
<keyword evidence="2" id="KW-0812">Transmembrane</keyword>
<dbReference type="AlphaFoldDB" id="A0A5J4UGY5"/>
<proteinExistence type="predicted"/>
<feature type="compositionally biased region" description="Basic residues" evidence="1">
    <location>
        <begin position="50"/>
        <end position="61"/>
    </location>
</feature>
<feature type="region of interest" description="Disordered" evidence="1">
    <location>
        <begin position="481"/>
        <end position="554"/>
    </location>
</feature>
<dbReference type="EMBL" id="SNRW01016017">
    <property type="protein sequence ID" value="KAA6369789.1"/>
    <property type="molecule type" value="Genomic_DNA"/>
</dbReference>
<feature type="compositionally biased region" description="Polar residues" evidence="1">
    <location>
        <begin position="491"/>
        <end position="500"/>
    </location>
</feature>
<feature type="region of interest" description="Disordered" evidence="1">
    <location>
        <begin position="1"/>
        <end position="74"/>
    </location>
</feature>
<evidence type="ECO:0000256" key="2">
    <source>
        <dbReference type="SAM" id="Phobius"/>
    </source>
</evidence>
<evidence type="ECO:0000313" key="4">
    <source>
        <dbReference type="Proteomes" id="UP000324800"/>
    </source>
</evidence>
<evidence type="ECO:0000313" key="3">
    <source>
        <dbReference type="EMBL" id="KAA6369789.1"/>
    </source>
</evidence>
<name>A0A5J4UGY5_9EUKA</name>
<comment type="caution">
    <text evidence="3">The sequence shown here is derived from an EMBL/GenBank/DDBJ whole genome shotgun (WGS) entry which is preliminary data.</text>
</comment>
<keyword evidence="2" id="KW-1133">Transmembrane helix</keyword>
<feature type="compositionally biased region" description="Basic and acidic residues" evidence="1">
    <location>
        <begin position="501"/>
        <end position="529"/>
    </location>
</feature>
<organism evidence="3 4">
    <name type="scientific">Streblomastix strix</name>
    <dbReference type="NCBI Taxonomy" id="222440"/>
    <lineage>
        <taxon>Eukaryota</taxon>
        <taxon>Metamonada</taxon>
        <taxon>Preaxostyla</taxon>
        <taxon>Oxymonadida</taxon>
        <taxon>Streblomastigidae</taxon>
        <taxon>Streblomastix</taxon>
    </lineage>
</organism>
<sequence>MAQATDPLIMNADPAQSNVNVYDQKGNERLNADILDQPNTVQNRSQKSSNQRKKRKKKKGRGTQGDSAIADLTGGQGEDNSSMRILIMGLVLITHFICIVGLILGAVIYSLQAQSYIQRLQNLYSVCDLAQNEVQIGTFALETLYLDLTYNFNFSGIGDGQAEPFPFWEELQGKMTNKSKAIIDIISKIYDKTTVMVPWEQTDIDTYVFEIEHTNTTSQGPVKRDPRMLAQDKLRTNLMRVLINLAQKSSQLGNMTTNNPRLDSPTFYNDIIYMIFNSMQIGVQSCKRAMVSYWQEMVHQKKEILATVLVIIIFFMFVVLTLLAITYVYFSYTIQKERTYVMQQLLDVPKPKLQAVIRRLLQEEDAEIQGTVDASLAMGTNQSFGLLGTGQSRDMATMNTNNNNVSNKNLNTNTNTQRSAQILMDPAQQIQNNASQMSMQTFDDVQEIKEGDEGPINLFSPPVPQFIQDSQFNLQSLQSIPDKINDKDNDQISNKKQQSKVSEKDQKSTADTKEKQSDNKKSKSSKKDQFLNPDDYMKLGKSVTTGSSSSEESL</sequence>
<feature type="compositionally biased region" description="Low complexity" evidence="1">
    <location>
        <begin position="539"/>
        <end position="554"/>
    </location>
</feature>
<feature type="transmembrane region" description="Helical" evidence="2">
    <location>
        <begin position="304"/>
        <end position="330"/>
    </location>
</feature>
<feature type="non-terminal residue" evidence="3">
    <location>
        <position position="554"/>
    </location>
</feature>